<sequence>MKSLDLEQLAGTQSRTYQSRKITDDMIARPVHVAIALWEVPWESADSGKIEGWVIAVDAPRGRFVRSGQTKNGDVVSRTVSMLKAALKGVRGKAWLVTGRRQAALRAELVRQNYLVTGSFAEQNRAGVKASAISRRAEQAALYKAKKIGEFAERAPRVKERQEAHWWPQFARAEGALGVLRLATDASTDGVFRGAMCFVASNGDYLLDTRDTTASSDELELESITHALRYLKKIGASQARIESDSKAALEAIDFILATTPRRGRWRGITARARNHFKEAWEELEGACTVELSRVLGHAGDPLNQAADQIAYMGMRAVIFEQKSAHPTLLKGIEKALHKAG</sequence>
<organism evidence="2 3">
    <name type="scientific">Corynebacterium crudilactis</name>
    <dbReference type="NCBI Taxonomy" id="1652495"/>
    <lineage>
        <taxon>Bacteria</taxon>
        <taxon>Bacillati</taxon>
        <taxon>Actinomycetota</taxon>
        <taxon>Actinomycetes</taxon>
        <taxon>Mycobacteriales</taxon>
        <taxon>Corynebacteriaceae</taxon>
        <taxon>Corynebacterium</taxon>
    </lineage>
</organism>
<protein>
    <recommendedName>
        <fullName evidence="1">RNase H type-1 domain-containing protein</fullName>
    </recommendedName>
</protein>
<dbReference type="EMBL" id="CP015622">
    <property type="protein sequence ID" value="ANE03051.1"/>
    <property type="molecule type" value="Genomic_DNA"/>
</dbReference>
<dbReference type="OrthoDB" id="7845843at2"/>
<dbReference type="InterPro" id="IPR002156">
    <property type="entry name" value="RNaseH_domain"/>
</dbReference>
<dbReference type="InterPro" id="IPR036397">
    <property type="entry name" value="RNaseH_sf"/>
</dbReference>
<gene>
    <name evidence="2" type="ORF">ccrud_01690</name>
</gene>
<evidence type="ECO:0000313" key="2">
    <source>
        <dbReference type="EMBL" id="ANE03051.1"/>
    </source>
</evidence>
<dbReference type="Gene3D" id="3.30.420.10">
    <property type="entry name" value="Ribonuclease H-like superfamily/Ribonuclease H"/>
    <property type="match status" value="1"/>
</dbReference>
<dbReference type="KEGG" id="ccjz:ccrud_01690"/>
<proteinExistence type="predicted"/>
<accession>A0A172QQV7</accession>
<dbReference type="GO" id="GO:0003676">
    <property type="term" value="F:nucleic acid binding"/>
    <property type="evidence" value="ECO:0007669"/>
    <property type="project" value="InterPro"/>
</dbReference>
<keyword evidence="3" id="KW-1185">Reference proteome</keyword>
<dbReference type="STRING" id="1652495.ccrud_01690"/>
<feature type="domain" description="RNase H type-1" evidence="1">
    <location>
        <begin position="180"/>
        <end position="315"/>
    </location>
</feature>
<dbReference type="InterPro" id="IPR012337">
    <property type="entry name" value="RNaseH-like_sf"/>
</dbReference>
<evidence type="ECO:0000259" key="1">
    <source>
        <dbReference type="PROSITE" id="PS50879"/>
    </source>
</evidence>
<dbReference type="GO" id="GO:0004523">
    <property type="term" value="F:RNA-DNA hybrid ribonuclease activity"/>
    <property type="evidence" value="ECO:0007669"/>
    <property type="project" value="InterPro"/>
</dbReference>
<dbReference type="AlphaFoldDB" id="A0A172QQV7"/>
<name>A0A172QQV7_9CORY</name>
<dbReference type="SUPFAM" id="SSF53098">
    <property type="entry name" value="Ribonuclease H-like"/>
    <property type="match status" value="1"/>
</dbReference>
<dbReference type="Proteomes" id="UP000076929">
    <property type="component" value="Chromosome"/>
</dbReference>
<reference evidence="2 3" key="1">
    <citation type="submission" date="2016-05" db="EMBL/GenBank/DDBJ databases">
        <title>Complete genome sequence of Corynebacterium crudilactis, a new Corynebacterium species isolated from raw cow's milk.</title>
        <authorList>
            <person name="Christian R."/>
            <person name="Zimmermann J."/>
            <person name="Lipski A."/>
            <person name="Kalinowski J."/>
        </authorList>
    </citation>
    <scope>NUCLEOTIDE SEQUENCE [LARGE SCALE GENOMIC DNA]</scope>
    <source>
        <strain evidence="2 3">JZ16</strain>
    </source>
</reference>
<evidence type="ECO:0000313" key="3">
    <source>
        <dbReference type="Proteomes" id="UP000076929"/>
    </source>
</evidence>
<dbReference type="RefSeq" id="WP_066563976.1">
    <property type="nucleotide sequence ID" value="NZ_CP015622.1"/>
</dbReference>
<dbReference type="PROSITE" id="PS50879">
    <property type="entry name" value="RNASE_H_1"/>
    <property type="match status" value="1"/>
</dbReference>